<dbReference type="KEGG" id="goe:100902366"/>
<dbReference type="PANTHER" id="PTHR23121">
    <property type="entry name" value="SODIUM-DEPENDENT GLUCOSE TRANSPORTER 1"/>
    <property type="match status" value="1"/>
</dbReference>
<dbReference type="SUPFAM" id="SSF103473">
    <property type="entry name" value="MFS general substrate transporter"/>
    <property type="match status" value="2"/>
</dbReference>
<dbReference type="InterPro" id="IPR036259">
    <property type="entry name" value="MFS_trans_sf"/>
</dbReference>
<gene>
    <name evidence="7" type="primary">LOC100902366</name>
</gene>
<dbReference type="InterPro" id="IPR011701">
    <property type="entry name" value="MFS"/>
</dbReference>
<feature type="transmembrane region" description="Helical" evidence="5">
    <location>
        <begin position="52"/>
        <end position="72"/>
    </location>
</feature>
<feature type="transmembrane region" description="Helical" evidence="5">
    <location>
        <begin position="12"/>
        <end position="32"/>
    </location>
</feature>
<dbReference type="Gene3D" id="1.20.1250.20">
    <property type="entry name" value="MFS general substrate transporter like domains"/>
    <property type="match status" value="2"/>
</dbReference>
<evidence type="ECO:0000313" key="6">
    <source>
        <dbReference type="Proteomes" id="UP000694867"/>
    </source>
</evidence>
<feature type="transmembrane region" description="Helical" evidence="5">
    <location>
        <begin position="443"/>
        <end position="465"/>
    </location>
</feature>
<dbReference type="AlphaFoldDB" id="A0AAJ6QWK4"/>
<accession>A0AAJ6QWK4</accession>
<feature type="transmembrane region" description="Helical" evidence="5">
    <location>
        <begin position="362"/>
        <end position="388"/>
    </location>
</feature>
<name>A0AAJ6QWK4_9ACAR</name>
<sequence length="488" mass="53095">MTKVSERSAMDWWHTANLILVVFGVGLVNSLLGPSLIDLGEIYASAPNEVAVMNSYRALGLFIGSCVGGFLYERINDQILMIAMGVIYGAGTVLNPVLPDLNYFHVLGFSAGVSIGICHIVYPMRLESLKDCEGMLLLIKNVMVKEYINRTTLMSTSNTVVKKSSDDTVQAQNGSRQWWTDEGSQVRLVKIWAEDSAPAIQAIHASYGVGATIGPFLGAPFLSSRENGLIVRESELHVPYAASGFLYLLILVSMVGAYFADPVGIQKAKENERAADADSDGTFETLLMTLLFFYLTISVNSESTFSTLISVYAFASPSLQFSKADAAYLAGVFWTTFTGGRIVSIFIAAFFDVKQLLLVSHSLVLCASGILVVFGGSAACTWIGVAMMGSGVSSMYGAAKALVFNYFHLRHFHISVILTGACLGIAIPAYFVPPVVESWPMFLPYYTGCCNITHLLILLLMFRAVRGKQTIHARKGDRHRVSKENVVV</sequence>
<dbReference type="GeneID" id="100902366"/>
<proteinExistence type="predicted"/>
<dbReference type="GO" id="GO:0022857">
    <property type="term" value="F:transmembrane transporter activity"/>
    <property type="evidence" value="ECO:0007669"/>
    <property type="project" value="InterPro"/>
</dbReference>
<feature type="transmembrane region" description="Helical" evidence="5">
    <location>
        <begin position="240"/>
        <end position="260"/>
    </location>
</feature>
<dbReference type="Pfam" id="PF07690">
    <property type="entry name" value="MFS_1"/>
    <property type="match status" value="1"/>
</dbReference>
<protein>
    <recommendedName>
        <fullName evidence="4">Major facilitator superfamily domain-containing protein 4A</fullName>
    </recommendedName>
</protein>
<feature type="transmembrane region" description="Helical" evidence="5">
    <location>
        <begin position="79"/>
        <end position="97"/>
    </location>
</feature>
<keyword evidence="1 5" id="KW-0812">Transmembrane</keyword>
<reference evidence="7" key="1">
    <citation type="submission" date="2025-08" db="UniProtKB">
        <authorList>
            <consortium name="RefSeq"/>
        </authorList>
    </citation>
    <scope>IDENTIFICATION</scope>
</reference>
<keyword evidence="3 5" id="KW-0472">Membrane</keyword>
<dbReference type="RefSeq" id="XP_003746206.1">
    <property type="nucleotide sequence ID" value="XM_003746158.1"/>
</dbReference>
<keyword evidence="6" id="KW-1185">Reference proteome</keyword>
<feature type="transmembrane region" description="Helical" evidence="5">
    <location>
        <begin position="327"/>
        <end position="350"/>
    </location>
</feature>
<feature type="transmembrane region" description="Helical" evidence="5">
    <location>
        <begin position="103"/>
        <end position="122"/>
    </location>
</feature>
<dbReference type="PANTHER" id="PTHR23121:SF10">
    <property type="entry name" value="MAJOR FACILITATOR SUPERFAMILY DOMAIN-CONTAINING PROTEIN 4A"/>
    <property type="match status" value="1"/>
</dbReference>
<keyword evidence="2 5" id="KW-1133">Transmembrane helix</keyword>
<feature type="transmembrane region" description="Helical" evidence="5">
    <location>
        <begin position="291"/>
        <end position="315"/>
    </location>
</feature>
<evidence type="ECO:0000256" key="1">
    <source>
        <dbReference type="ARBA" id="ARBA00022692"/>
    </source>
</evidence>
<feature type="transmembrane region" description="Helical" evidence="5">
    <location>
        <begin position="409"/>
        <end position="431"/>
    </location>
</feature>
<evidence type="ECO:0000256" key="2">
    <source>
        <dbReference type="ARBA" id="ARBA00022989"/>
    </source>
</evidence>
<evidence type="ECO:0000313" key="7">
    <source>
        <dbReference type="RefSeq" id="XP_003746206.1"/>
    </source>
</evidence>
<organism evidence="6 7">
    <name type="scientific">Galendromus occidentalis</name>
    <name type="common">western predatory mite</name>
    <dbReference type="NCBI Taxonomy" id="34638"/>
    <lineage>
        <taxon>Eukaryota</taxon>
        <taxon>Metazoa</taxon>
        <taxon>Ecdysozoa</taxon>
        <taxon>Arthropoda</taxon>
        <taxon>Chelicerata</taxon>
        <taxon>Arachnida</taxon>
        <taxon>Acari</taxon>
        <taxon>Parasitiformes</taxon>
        <taxon>Mesostigmata</taxon>
        <taxon>Gamasina</taxon>
        <taxon>Phytoseioidea</taxon>
        <taxon>Phytoseiidae</taxon>
        <taxon>Typhlodrominae</taxon>
        <taxon>Galendromus</taxon>
    </lineage>
</organism>
<evidence type="ECO:0000256" key="4">
    <source>
        <dbReference type="ARBA" id="ARBA00040840"/>
    </source>
</evidence>
<evidence type="ECO:0000256" key="3">
    <source>
        <dbReference type="ARBA" id="ARBA00023136"/>
    </source>
</evidence>
<evidence type="ECO:0000256" key="5">
    <source>
        <dbReference type="SAM" id="Phobius"/>
    </source>
</evidence>
<dbReference type="Proteomes" id="UP000694867">
    <property type="component" value="Unplaced"/>
</dbReference>